<gene>
    <name evidence="1" type="ORF">Pla133_32890</name>
</gene>
<name>A0A518BMJ9_9BACT</name>
<dbReference type="EMBL" id="CP036287">
    <property type="protein sequence ID" value="QDU68195.1"/>
    <property type="molecule type" value="Genomic_DNA"/>
</dbReference>
<keyword evidence="2" id="KW-1185">Reference proteome</keyword>
<reference evidence="1 2" key="1">
    <citation type="submission" date="2019-02" db="EMBL/GenBank/DDBJ databases">
        <title>Deep-cultivation of Planctomycetes and their phenomic and genomic characterization uncovers novel biology.</title>
        <authorList>
            <person name="Wiegand S."/>
            <person name="Jogler M."/>
            <person name="Boedeker C."/>
            <person name="Pinto D."/>
            <person name="Vollmers J."/>
            <person name="Rivas-Marin E."/>
            <person name="Kohn T."/>
            <person name="Peeters S.H."/>
            <person name="Heuer A."/>
            <person name="Rast P."/>
            <person name="Oberbeckmann S."/>
            <person name="Bunk B."/>
            <person name="Jeske O."/>
            <person name="Meyerdierks A."/>
            <person name="Storesund J.E."/>
            <person name="Kallscheuer N."/>
            <person name="Luecker S."/>
            <person name="Lage O.M."/>
            <person name="Pohl T."/>
            <person name="Merkel B.J."/>
            <person name="Hornburger P."/>
            <person name="Mueller R.-W."/>
            <person name="Bruemmer F."/>
            <person name="Labrenz M."/>
            <person name="Spormann A.M."/>
            <person name="Op den Camp H."/>
            <person name="Overmann J."/>
            <person name="Amann R."/>
            <person name="Jetten M.S.M."/>
            <person name="Mascher T."/>
            <person name="Medema M.H."/>
            <person name="Devos D.P."/>
            <person name="Kaster A.-K."/>
            <person name="Ovreas L."/>
            <person name="Rohde M."/>
            <person name="Galperin M.Y."/>
            <person name="Jogler C."/>
        </authorList>
    </citation>
    <scope>NUCLEOTIDE SEQUENCE [LARGE SCALE GENOMIC DNA]</scope>
    <source>
        <strain evidence="1 2">Pla133</strain>
    </source>
</reference>
<dbReference type="KEGG" id="pbap:Pla133_32890"/>
<organism evidence="1 2">
    <name type="scientific">Engelhardtia mirabilis</name>
    <dbReference type="NCBI Taxonomy" id="2528011"/>
    <lineage>
        <taxon>Bacteria</taxon>
        <taxon>Pseudomonadati</taxon>
        <taxon>Planctomycetota</taxon>
        <taxon>Planctomycetia</taxon>
        <taxon>Planctomycetia incertae sedis</taxon>
        <taxon>Engelhardtia</taxon>
    </lineage>
</organism>
<dbReference type="Proteomes" id="UP000316921">
    <property type="component" value="Chromosome"/>
</dbReference>
<dbReference type="InterPro" id="IPR014942">
    <property type="entry name" value="AbiEii"/>
</dbReference>
<dbReference type="Pfam" id="PF08843">
    <property type="entry name" value="AbiEii"/>
    <property type="match status" value="1"/>
</dbReference>
<sequence length="106" mass="11801">MDRRPTWVLKALAFRSRGENKDAYDLYYVLRNHGDGPRTVAEVFRPLLDDPAARDALGILEGDFTTPDSVGAMRVAAFLARQGDATFLADVAGFVRELVRQCDGER</sequence>
<accession>A0A518BMJ9</accession>
<proteinExistence type="predicted"/>
<dbReference type="AlphaFoldDB" id="A0A518BMJ9"/>
<protein>
    <submittedName>
        <fullName evidence="1">Uncharacterized protein</fullName>
    </submittedName>
</protein>
<evidence type="ECO:0000313" key="1">
    <source>
        <dbReference type="EMBL" id="QDU68195.1"/>
    </source>
</evidence>
<evidence type="ECO:0000313" key="2">
    <source>
        <dbReference type="Proteomes" id="UP000316921"/>
    </source>
</evidence>